<feature type="region of interest" description="Disordered" evidence="1">
    <location>
        <begin position="141"/>
        <end position="163"/>
    </location>
</feature>
<feature type="region of interest" description="Disordered" evidence="1">
    <location>
        <begin position="52"/>
        <end position="75"/>
    </location>
</feature>
<comment type="caution">
    <text evidence="2">The sequence shown here is derived from an EMBL/GenBank/DDBJ whole genome shotgun (WGS) entry which is preliminary data.</text>
</comment>
<sequence>MGLPPEASSGFSHGYAKLTGSADEDIGIRSNYHLEELDLDFHTKTNALREDLNNSEVLSQTEQEEEASELENGRELAKDQEDVYFKRRIFRTAASLKDYNFSALEVGLMTEGSGIEREELVLEGGVTDGYDGDVREMEMEEEEDDEAKNHVGPSIHSLRRHGPPLLSLSPSLPHIHSFDSNPTAATVVNQDSSLSGLADNLSSTDLAWDGDIPSPAPSISRLGDIDRETNKLVDIRPICASERQRRASATAFGQQTSPTRQPLLESIYQRMTHKMPELCPAPPTFSYPKVSLIPHLP</sequence>
<reference evidence="2" key="1">
    <citation type="submission" date="2018-11" db="EMBL/GenBank/DDBJ databases">
        <authorList>
            <consortium name="Pathogen Informatics"/>
        </authorList>
    </citation>
    <scope>NUCLEOTIDE SEQUENCE</scope>
</reference>
<keyword evidence="3" id="KW-1185">Reference proteome</keyword>
<evidence type="ECO:0000313" key="2">
    <source>
        <dbReference type="EMBL" id="VEL18189.1"/>
    </source>
</evidence>
<dbReference type="Proteomes" id="UP000784294">
    <property type="component" value="Unassembled WGS sequence"/>
</dbReference>
<proteinExistence type="predicted"/>
<gene>
    <name evidence="2" type="ORF">PXEA_LOCUS11629</name>
</gene>
<accession>A0A448WRA1</accession>
<protein>
    <submittedName>
        <fullName evidence="2">Uncharacterized protein</fullName>
    </submittedName>
</protein>
<evidence type="ECO:0000313" key="3">
    <source>
        <dbReference type="Proteomes" id="UP000784294"/>
    </source>
</evidence>
<organism evidence="2 3">
    <name type="scientific">Protopolystoma xenopodis</name>
    <dbReference type="NCBI Taxonomy" id="117903"/>
    <lineage>
        <taxon>Eukaryota</taxon>
        <taxon>Metazoa</taxon>
        <taxon>Spiralia</taxon>
        <taxon>Lophotrochozoa</taxon>
        <taxon>Platyhelminthes</taxon>
        <taxon>Monogenea</taxon>
        <taxon>Polyopisthocotylea</taxon>
        <taxon>Polystomatidea</taxon>
        <taxon>Polystomatidae</taxon>
        <taxon>Protopolystoma</taxon>
    </lineage>
</organism>
<name>A0A448WRA1_9PLAT</name>
<dbReference type="AlphaFoldDB" id="A0A448WRA1"/>
<dbReference type="EMBL" id="CAAALY010035993">
    <property type="protein sequence ID" value="VEL18189.1"/>
    <property type="molecule type" value="Genomic_DNA"/>
</dbReference>
<evidence type="ECO:0000256" key="1">
    <source>
        <dbReference type="SAM" id="MobiDB-lite"/>
    </source>
</evidence>